<sequence length="49" mass="4786">MAKQTQMTTSAAARIQSTTAKANGGSSPKGSFGARAQSAAAKNSSQGGK</sequence>
<dbReference type="Gene3D" id="6.10.110.10">
    <property type="match status" value="1"/>
</dbReference>
<name>A0AAJ4DMA7_9BACT</name>
<keyword evidence="3" id="KW-1185">Reference proteome</keyword>
<gene>
    <name evidence="2" type="ORF">FJR47_02395</name>
</gene>
<evidence type="ECO:0000313" key="3">
    <source>
        <dbReference type="Proteomes" id="UP000326061"/>
    </source>
</evidence>
<reference evidence="3" key="1">
    <citation type="submission" date="2019-06" db="EMBL/GenBank/DDBJ databases">
        <title>Sulfurimonas gotlandica sp. nov., a chemoautotrophic and psychrotolerant epsilonproteobacterium isolated from a pelagic redoxcline, and an emended description of the genus Sulfurimonas.</title>
        <authorList>
            <person name="Wang S."/>
            <person name="Jiang L."/>
            <person name="Shao Z."/>
        </authorList>
    </citation>
    <scope>NUCLEOTIDE SEQUENCE [LARGE SCALE GENOMIC DNA]</scope>
    <source>
        <strain evidence="3">1-1N</strain>
    </source>
</reference>
<organism evidence="2 3">
    <name type="scientific">Sulfurimonas xiamenensis</name>
    <dbReference type="NCBI Taxonomy" id="2590021"/>
    <lineage>
        <taxon>Bacteria</taxon>
        <taxon>Pseudomonadati</taxon>
        <taxon>Campylobacterota</taxon>
        <taxon>Epsilonproteobacteria</taxon>
        <taxon>Campylobacterales</taxon>
        <taxon>Sulfurimonadaceae</taxon>
        <taxon>Sulfurimonas</taxon>
    </lineage>
</organism>
<dbReference type="KEGG" id="suln:FJR47_02395"/>
<feature type="compositionally biased region" description="Polar residues" evidence="1">
    <location>
        <begin position="40"/>
        <end position="49"/>
    </location>
</feature>
<dbReference type="Proteomes" id="UP000326061">
    <property type="component" value="Chromosome"/>
</dbReference>
<feature type="compositionally biased region" description="Polar residues" evidence="1">
    <location>
        <begin position="1"/>
        <end position="29"/>
    </location>
</feature>
<evidence type="ECO:0008006" key="4">
    <source>
        <dbReference type="Google" id="ProtNLM"/>
    </source>
</evidence>
<dbReference type="InterPro" id="IPR038213">
    <property type="entry name" value="IFI6/IFI27-like_sf"/>
</dbReference>
<evidence type="ECO:0000256" key="1">
    <source>
        <dbReference type="SAM" id="MobiDB-lite"/>
    </source>
</evidence>
<feature type="region of interest" description="Disordered" evidence="1">
    <location>
        <begin position="1"/>
        <end position="49"/>
    </location>
</feature>
<dbReference type="EMBL" id="CP041166">
    <property type="protein sequence ID" value="QFR42820.1"/>
    <property type="molecule type" value="Genomic_DNA"/>
</dbReference>
<dbReference type="AlphaFoldDB" id="A0AAJ4DMA7"/>
<evidence type="ECO:0000313" key="2">
    <source>
        <dbReference type="EMBL" id="QFR42820.1"/>
    </source>
</evidence>
<proteinExistence type="predicted"/>
<accession>A0AAJ4DMA7</accession>
<protein>
    <recommendedName>
        <fullName evidence="4">SMP domain-containing protein</fullName>
    </recommendedName>
</protein>
<dbReference type="RefSeq" id="WP_152298883.1">
    <property type="nucleotide sequence ID" value="NZ_CP041166.1"/>
</dbReference>